<accession>A0A9Q0GJ70</accession>
<comment type="caution">
    <text evidence="5">The sequence shown here is derived from an EMBL/GenBank/DDBJ whole genome shotgun (WGS) entry which is preliminary data.</text>
</comment>
<dbReference type="Proteomes" id="UP001141552">
    <property type="component" value="Unassembled WGS sequence"/>
</dbReference>
<dbReference type="InterPro" id="IPR024949">
    <property type="entry name" value="Bet_v_I_allergen"/>
</dbReference>
<dbReference type="GO" id="GO:0005737">
    <property type="term" value="C:cytoplasm"/>
    <property type="evidence" value="ECO:0007669"/>
    <property type="project" value="TreeGrafter"/>
</dbReference>
<dbReference type="GO" id="GO:0038023">
    <property type="term" value="F:signaling receptor activity"/>
    <property type="evidence" value="ECO:0007669"/>
    <property type="project" value="InterPro"/>
</dbReference>
<dbReference type="InterPro" id="IPR050279">
    <property type="entry name" value="Plant_def-hormone_signal"/>
</dbReference>
<reference evidence="5" key="1">
    <citation type="submission" date="2022-02" db="EMBL/GenBank/DDBJ databases">
        <authorList>
            <person name="Henning P.M."/>
            <person name="McCubbin A.G."/>
            <person name="Shore J.S."/>
        </authorList>
    </citation>
    <scope>NUCLEOTIDE SEQUENCE</scope>
    <source>
        <strain evidence="5">F60SS</strain>
        <tissue evidence="5">Leaves</tissue>
    </source>
</reference>
<dbReference type="Gene3D" id="3.30.530.20">
    <property type="match status" value="1"/>
</dbReference>
<dbReference type="SMART" id="SM01037">
    <property type="entry name" value="Bet_v_1"/>
    <property type="match status" value="1"/>
</dbReference>
<organism evidence="5 6">
    <name type="scientific">Turnera subulata</name>
    <dbReference type="NCBI Taxonomy" id="218843"/>
    <lineage>
        <taxon>Eukaryota</taxon>
        <taxon>Viridiplantae</taxon>
        <taxon>Streptophyta</taxon>
        <taxon>Embryophyta</taxon>
        <taxon>Tracheophyta</taxon>
        <taxon>Spermatophyta</taxon>
        <taxon>Magnoliopsida</taxon>
        <taxon>eudicotyledons</taxon>
        <taxon>Gunneridae</taxon>
        <taxon>Pentapetalae</taxon>
        <taxon>rosids</taxon>
        <taxon>fabids</taxon>
        <taxon>Malpighiales</taxon>
        <taxon>Passifloraceae</taxon>
        <taxon>Turnera</taxon>
    </lineage>
</organism>
<evidence type="ECO:0000313" key="6">
    <source>
        <dbReference type="Proteomes" id="UP001141552"/>
    </source>
</evidence>
<proteinExistence type="inferred from homology"/>
<dbReference type="PANTHER" id="PTHR31213:SF192">
    <property type="entry name" value="MAJOR ALLERGEN PRU AR 1-LIKE"/>
    <property type="match status" value="1"/>
</dbReference>
<dbReference type="GO" id="GO:0009738">
    <property type="term" value="P:abscisic acid-activated signaling pathway"/>
    <property type="evidence" value="ECO:0007669"/>
    <property type="project" value="InterPro"/>
</dbReference>
<keyword evidence="6" id="KW-1185">Reference proteome</keyword>
<protein>
    <recommendedName>
        <fullName evidence="4">Bet v I/Major latex protein domain-containing protein</fullName>
    </recommendedName>
</protein>
<comment type="similarity">
    <text evidence="1">Belongs to the BetVI family.</text>
</comment>
<dbReference type="SUPFAM" id="SSF55961">
    <property type="entry name" value="Bet v1-like"/>
    <property type="match status" value="1"/>
</dbReference>
<gene>
    <name evidence="5" type="ORF">Tsubulata_040293</name>
</gene>
<evidence type="ECO:0000256" key="3">
    <source>
        <dbReference type="ARBA" id="ARBA00023265"/>
    </source>
</evidence>
<dbReference type="EMBL" id="JAKUCV010000082">
    <property type="protein sequence ID" value="KAJ4851314.1"/>
    <property type="molecule type" value="Genomic_DNA"/>
</dbReference>
<dbReference type="InterPro" id="IPR000916">
    <property type="entry name" value="Bet_v_I/MLP"/>
</dbReference>
<keyword evidence="3" id="KW-0568">Pathogenesis-related protein</keyword>
<dbReference type="AlphaFoldDB" id="A0A9Q0GJ70"/>
<dbReference type="GO" id="GO:0005634">
    <property type="term" value="C:nucleus"/>
    <property type="evidence" value="ECO:0007669"/>
    <property type="project" value="TreeGrafter"/>
</dbReference>
<dbReference type="PRINTS" id="PR00634">
    <property type="entry name" value="BETALLERGEN"/>
</dbReference>
<dbReference type="GO" id="GO:0004864">
    <property type="term" value="F:protein phosphatase inhibitor activity"/>
    <property type="evidence" value="ECO:0007669"/>
    <property type="project" value="InterPro"/>
</dbReference>
<evidence type="ECO:0000256" key="1">
    <source>
        <dbReference type="ARBA" id="ARBA00009744"/>
    </source>
</evidence>
<evidence type="ECO:0000256" key="2">
    <source>
        <dbReference type="ARBA" id="ARBA00022821"/>
    </source>
</evidence>
<dbReference type="GO" id="GO:0006952">
    <property type="term" value="P:defense response"/>
    <property type="evidence" value="ECO:0007669"/>
    <property type="project" value="UniProtKB-KW"/>
</dbReference>
<dbReference type="OrthoDB" id="1880172at2759"/>
<dbReference type="PANTHER" id="PTHR31213">
    <property type="entry name" value="OS08G0374000 PROTEIN-RELATED"/>
    <property type="match status" value="1"/>
</dbReference>
<reference evidence="5" key="2">
    <citation type="journal article" date="2023" name="Plants (Basel)">
        <title>Annotation of the Turnera subulata (Passifloraceae) Draft Genome Reveals the S-Locus Evolved after the Divergence of Turneroideae from Passifloroideae in a Stepwise Manner.</title>
        <authorList>
            <person name="Henning P.M."/>
            <person name="Roalson E.H."/>
            <person name="Mir W."/>
            <person name="McCubbin A.G."/>
            <person name="Shore J.S."/>
        </authorList>
    </citation>
    <scope>NUCLEOTIDE SEQUENCE</scope>
    <source>
        <strain evidence="5">F60SS</strain>
    </source>
</reference>
<sequence>MGVTTVTQEFISSVSASKLFKGLAVDSHNLLPQLAPDSLQSYDIVEGDGGAGTIKHLKFTVGGKEQSVKDRVDVLDTDNYYSKHTYFEGVGEKLESVVYEVKVEASGEGSVAKFTSHYHAKDGADIDELVKSGEKKTGGFFKLVEAHLLANPSVYA</sequence>
<dbReference type="InterPro" id="IPR023393">
    <property type="entry name" value="START-like_dom_sf"/>
</dbReference>
<keyword evidence="2" id="KW-0611">Plant defense</keyword>
<name>A0A9Q0GJ70_9ROSI</name>
<evidence type="ECO:0000259" key="4">
    <source>
        <dbReference type="SMART" id="SM01037"/>
    </source>
</evidence>
<dbReference type="GO" id="GO:0010427">
    <property type="term" value="F:abscisic acid binding"/>
    <property type="evidence" value="ECO:0007669"/>
    <property type="project" value="InterPro"/>
</dbReference>
<dbReference type="CDD" id="cd07816">
    <property type="entry name" value="Bet_v1-like"/>
    <property type="match status" value="1"/>
</dbReference>
<dbReference type="FunFam" id="3.30.530.20:FF:000007">
    <property type="entry name" value="Major pollen allergen Bet v 1-A"/>
    <property type="match status" value="1"/>
</dbReference>
<feature type="domain" description="Bet v I/Major latex protein" evidence="4">
    <location>
        <begin position="1"/>
        <end position="151"/>
    </location>
</feature>
<evidence type="ECO:0000313" key="5">
    <source>
        <dbReference type="EMBL" id="KAJ4851314.1"/>
    </source>
</evidence>
<dbReference type="Pfam" id="PF00407">
    <property type="entry name" value="Bet_v_1"/>
    <property type="match status" value="1"/>
</dbReference>